<evidence type="ECO:0000256" key="7">
    <source>
        <dbReference type="ARBA" id="ARBA00023136"/>
    </source>
</evidence>
<evidence type="ECO:0000256" key="4">
    <source>
        <dbReference type="ARBA" id="ARBA00022692"/>
    </source>
</evidence>
<dbReference type="EMBL" id="JBDFQZ010000002">
    <property type="protein sequence ID" value="KAK9748081.1"/>
    <property type="molecule type" value="Genomic_DNA"/>
</dbReference>
<dbReference type="GO" id="GO:0006820">
    <property type="term" value="P:monoatomic anion transport"/>
    <property type="evidence" value="ECO:0007669"/>
    <property type="project" value="TreeGrafter"/>
</dbReference>
<dbReference type="Pfam" id="PF00924">
    <property type="entry name" value="MS_channel_2nd"/>
    <property type="match status" value="1"/>
</dbReference>
<organism evidence="11 12">
    <name type="scientific">Saponaria officinalis</name>
    <name type="common">Common soapwort</name>
    <name type="synonym">Lychnis saponaria</name>
    <dbReference type="NCBI Taxonomy" id="3572"/>
    <lineage>
        <taxon>Eukaryota</taxon>
        <taxon>Viridiplantae</taxon>
        <taxon>Streptophyta</taxon>
        <taxon>Embryophyta</taxon>
        <taxon>Tracheophyta</taxon>
        <taxon>Spermatophyta</taxon>
        <taxon>Magnoliopsida</taxon>
        <taxon>eudicotyledons</taxon>
        <taxon>Gunneridae</taxon>
        <taxon>Pentapetalae</taxon>
        <taxon>Caryophyllales</taxon>
        <taxon>Caryophyllaceae</taxon>
        <taxon>Caryophylleae</taxon>
        <taxon>Saponaria</taxon>
    </lineage>
</organism>
<feature type="domain" description="Mechanosensitive ion channel MscS" evidence="10">
    <location>
        <begin position="449"/>
        <end position="511"/>
    </location>
</feature>
<feature type="transmembrane region" description="Helical" evidence="9">
    <location>
        <begin position="72"/>
        <end position="95"/>
    </location>
</feature>
<evidence type="ECO:0000256" key="3">
    <source>
        <dbReference type="ARBA" id="ARBA00022448"/>
    </source>
</evidence>
<comment type="subcellular location">
    <subcellularLocation>
        <location evidence="1">Membrane</location>
        <topology evidence="1">Multi-pass membrane protein</topology>
    </subcellularLocation>
</comment>
<dbReference type="InterPro" id="IPR023408">
    <property type="entry name" value="MscS_beta-dom_sf"/>
</dbReference>
<feature type="transmembrane region" description="Helical" evidence="9">
    <location>
        <begin position="156"/>
        <end position="173"/>
    </location>
</feature>
<keyword evidence="8" id="KW-0407">Ion channel</keyword>
<evidence type="ECO:0000256" key="5">
    <source>
        <dbReference type="ARBA" id="ARBA00022989"/>
    </source>
</evidence>
<dbReference type="SUPFAM" id="SSF50182">
    <property type="entry name" value="Sm-like ribonucleoproteins"/>
    <property type="match status" value="1"/>
</dbReference>
<keyword evidence="6" id="KW-0406">Ion transport</keyword>
<dbReference type="PANTHER" id="PTHR31618">
    <property type="entry name" value="MECHANOSENSITIVE ION CHANNEL PROTEIN 5"/>
    <property type="match status" value="1"/>
</dbReference>
<gene>
    <name evidence="11" type="ORF">RND81_02G034300</name>
</gene>
<dbReference type="InterPro" id="IPR006685">
    <property type="entry name" value="MscS_channel_2nd"/>
</dbReference>
<comment type="caution">
    <text evidence="11">The sequence shown here is derived from an EMBL/GenBank/DDBJ whole genome shotgun (WGS) entry which is preliminary data.</text>
</comment>
<reference evidence="11" key="1">
    <citation type="submission" date="2024-03" db="EMBL/GenBank/DDBJ databases">
        <title>WGS assembly of Saponaria officinalis var. Norfolk2.</title>
        <authorList>
            <person name="Jenkins J."/>
            <person name="Shu S."/>
            <person name="Grimwood J."/>
            <person name="Barry K."/>
            <person name="Goodstein D."/>
            <person name="Schmutz J."/>
            <person name="Leebens-Mack J."/>
            <person name="Osbourn A."/>
        </authorList>
    </citation>
    <scope>NUCLEOTIDE SEQUENCE [LARGE SCALE GENOMIC DNA]</scope>
    <source>
        <strain evidence="11">JIC</strain>
    </source>
</reference>
<accession>A0AAW1MMX9</accession>
<feature type="transmembrane region" description="Helical" evidence="9">
    <location>
        <begin position="193"/>
        <end position="215"/>
    </location>
</feature>
<name>A0AAW1MMX9_SAPOF</name>
<dbReference type="InterPro" id="IPR010920">
    <property type="entry name" value="LSM_dom_sf"/>
</dbReference>
<keyword evidence="4 9" id="KW-0812">Transmembrane</keyword>
<evidence type="ECO:0000256" key="9">
    <source>
        <dbReference type="SAM" id="Phobius"/>
    </source>
</evidence>
<evidence type="ECO:0000313" key="11">
    <source>
        <dbReference type="EMBL" id="KAK9748081.1"/>
    </source>
</evidence>
<dbReference type="FunFam" id="2.30.30.60:FF:000003">
    <property type="entry name" value="Predicted mechanosensitive ion channel"/>
    <property type="match status" value="1"/>
</dbReference>
<dbReference type="Proteomes" id="UP001443914">
    <property type="component" value="Unassembled WGS sequence"/>
</dbReference>
<dbReference type="InterPro" id="IPR016688">
    <property type="entry name" value="MscS-like_plants/fungi"/>
</dbReference>
<evidence type="ECO:0000256" key="2">
    <source>
        <dbReference type="ARBA" id="ARBA00008017"/>
    </source>
</evidence>
<feature type="transmembrane region" description="Helical" evidence="9">
    <location>
        <begin position="401"/>
        <end position="419"/>
    </location>
</feature>
<dbReference type="GO" id="GO:0008381">
    <property type="term" value="F:mechanosensitive monoatomic ion channel activity"/>
    <property type="evidence" value="ECO:0007669"/>
    <property type="project" value="TreeGrafter"/>
</dbReference>
<evidence type="ECO:0000256" key="6">
    <source>
        <dbReference type="ARBA" id="ARBA00023065"/>
    </source>
</evidence>
<keyword evidence="7 9" id="KW-0472">Membrane</keyword>
<feature type="transmembrane region" description="Helical" evidence="9">
    <location>
        <begin position="425"/>
        <end position="445"/>
    </location>
</feature>
<evidence type="ECO:0000313" key="12">
    <source>
        <dbReference type="Proteomes" id="UP001443914"/>
    </source>
</evidence>
<evidence type="ECO:0000259" key="10">
    <source>
        <dbReference type="Pfam" id="PF00924"/>
    </source>
</evidence>
<keyword evidence="5 9" id="KW-1133">Transmembrane helix</keyword>
<comment type="similarity">
    <text evidence="2">Belongs to the MscS (TC 1.A.23) family.</text>
</comment>
<proteinExistence type="inferred from homology"/>
<protein>
    <recommendedName>
        <fullName evidence="10">Mechanosensitive ion channel MscS domain-containing protein</fullName>
    </recommendedName>
</protein>
<dbReference type="AlphaFoldDB" id="A0AAW1MMX9"/>
<evidence type="ECO:0000256" key="1">
    <source>
        <dbReference type="ARBA" id="ARBA00004141"/>
    </source>
</evidence>
<keyword evidence="3" id="KW-0813">Transport</keyword>
<evidence type="ECO:0000256" key="8">
    <source>
        <dbReference type="ARBA" id="ARBA00023303"/>
    </source>
</evidence>
<dbReference type="GO" id="GO:0050982">
    <property type="term" value="P:detection of mechanical stimulus"/>
    <property type="evidence" value="ECO:0007669"/>
    <property type="project" value="UniProtKB-ARBA"/>
</dbReference>
<dbReference type="GO" id="GO:0005886">
    <property type="term" value="C:plasma membrane"/>
    <property type="evidence" value="ECO:0007669"/>
    <property type="project" value="UniProtKB-ARBA"/>
</dbReference>
<sequence length="613" mass="69625">MLSENQNYSVNINSLESMNTNNKESEILSASFRKSVKVSATPAADDGIETVVSSPVPNPKPLKTKQNTKMTILVLLQVLILLLILGFLGASLAIRVLKNYILGGLEIWKWCLFAMSVLCGFALVLWVYWPVMFLVEKAFALKQEVIYFVYGLRKSGAFFVWWVWVLLMWLILMEQRIQKASPRATKVLQITTRTIISLAVASFAWVLLTIGLRLLSVKCRFNRYIERVQDAAFHLDVLRSLAGKPIGDGDGGFNWCFTKKVNDEKMAENESVRIYTLRSEKLNFMNWDYIFDHALQNLELSALKGIRNISTDEDASKVASFIFGNVINNISPKSECITNEHLSRFLAEDKINLVLDLFSAQESQSIDRNAFSDWVIKVYQDRKKLLQALNDNKMATKQLNVLLRAMLVIMGTIAWLLWIDVLTTTLLAAFLTSLAGGVFIFGESFKSTFQSIMFVFVIHPFDIGDKCIIENTSMVVEQMYILTTVFLNANNEKTYYPNYVLSTKVISNISRSSLLSSSVQFLIDIKTSVEKIVALKDIIKNNFESSNLVVEGSDDAQNNIKMTIQYSYKNNVQENNEETRNRRSEVIVQLIEFMQSEDIKYSFPSIEDATATV</sequence>
<dbReference type="PANTHER" id="PTHR31618:SF20">
    <property type="entry name" value="MECHANOSENSITIVE ION CHANNEL PROTEIN 10"/>
    <property type="match status" value="1"/>
</dbReference>
<keyword evidence="12" id="KW-1185">Reference proteome</keyword>
<dbReference type="Gene3D" id="2.30.30.60">
    <property type="match status" value="1"/>
</dbReference>
<feature type="transmembrane region" description="Helical" evidence="9">
    <location>
        <begin position="107"/>
        <end position="135"/>
    </location>
</feature>